<evidence type="ECO:0000313" key="4">
    <source>
        <dbReference type="EMBL" id="MBE1513711.1"/>
    </source>
</evidence>
<evidence type="ECO:0000256" key="2">
    <source>
        <dbReference type="ARBA" id="ARBA00022801"/>
    </source>
</evidence>
<evidence type="ECO:0000256" key="3">
    <source>
        <dbReference type="PROSITE-ProRule" id="PRU00742"/>
    </source>
</evidence>
<dbReference type="InterPro" id="IPR006035">
    <property type="entry name" value="Ureohydrolase"/>
</dbReference>
<evidence type="ECO:0000256" key="1">
    <source>
        <dbReference type="ARBA" id="ARBA00022723"/>
    </source>
</evidence>
<dbReference type="InterPro" id="IPR023696">
    <property type="entry name" value="Ureohydrolase_dom_sf"/>
</dbReference>
<dbReference type="Proteomes" id="UP000636579">
    <property type="component" value="Unassembled WGS sequence"/>
</dbReference>
<dbReference type="SUPFAM" id="SSF52768">
    <property type="entry name" value="Arginase/deacetylase"/>
    <property type="match status" value="1"/>
</dbReference>
<proteinExistence type="inferred from homology"/>
<dbReference type="PROSITE" id="PS51409">
    <property type="entry name" value="ARGINASE_2"/>
    <property type="match status" value="1"/>
</dbReference>
<sequence length="161" mass="17194">MHWPAIADIDGMGPYFTPSRVVHIGHRDDDEEAEEAHRSLGLVISAGGAITTGPASMVSQVSEVAGEGYWLQVDVDVLDPTVMPAVDSPDPGGLDAEQLIELLDHLAPQAIGASVTVFDPDLDPDGQYARVVTDVIAKGLHRLGRDVLPLAEGHRTSWELE</sequence>
<name>A0ABR9J3Z8_9MICC</name>
<dbReference type="PRINTS" id="PR00116">
    <property type="entry name" value="ARGINASE"/>
</dbReference>
<keyword evidence="1" id="KW-0479">Metal-binding</keyword>
<dbReference type="PANTHER" id="PTHR11358:SF26">
    <property type="entry name" value="GUANIDINO ACID HYDROLASE, MITOCHONDRIAL"/>
    <property type="match status" value="1"/>
</dbReference>
<gene>
    <name evidence="4" type="ORF">H4W26_000466</name>
</gene>
<dbReference type="PANTHER" id="PTHR11358">
    <property type="entry name" value="ARGINASE/AGMATINASE"/>
    <property type="match status" value="1"/>
</dbReference>
<protein>
    <submittedName>
        <fullName evidence="4">Arginase family enzyme</fullName>
    </submittedName>
</protein>
<keyword evidence="2" id="KW-0378">Hydrolase</keyword>
<comment type="caution">
    <text evidence="4">The sequence shown here is derived from an EMBL/GenBank/DDBJ whole genome shotgun (WGS) entry which is preliminary data.</text>
</comment>
<dbReference type="Pfam" id="PF00491">
    <property type="entry name" value="Arginase"/>
    <property type="match status" value="1"/>
</dbReference>
<evidence type="ECO:0000313" key="5">
    <source>
        <dbReference type="Proteomes" id="UP000636579"/>
    </source>
</evidence>
<dbReference type="Gene3D" id="3.40.800.10">
    <property type="entry name" value="Ureohydrolase domain"/>
    <property type="match status" value="1"/>
</dbReference>
<keyword evidence="5" id="KW-1185">Reference proteome</keyword>
<reference evidence="4 5" key="1">
    <citation type="submission" date="2020-10" db="EMBL/GenBank/DDBJ databases">
        <title>Sequencing the genomes of 1000 actinobacteria strains.</title>
        <authorList>
            <person name="Klenk H.-P."/>
        </authorList>
    </citation>
    <scope>NUCLEOTIDE SEQUENCE [LARGE SCALE GENOMIC DNA]</scope>
    <source>
        <strain evidence="4 5">DSM 15474</strain>
    </source>
</reference>
<organism evidence="4 5">
    <name type="scientific">Nesterenkonia halotolerans</name>
    <dbReference type="NCBI Taxonomy" id="225325"/>
    <lineage>
        <taxon>Bacteria</taxon>
        <taxon>Bacillati</taxon>
        <taxon>Actinomycetota</taxon>
        <taxon>Actinomycetes</taxon>
        <taxon>Micrococcales</taxon>
        <taxon>Micrococcaceae</taxon>
        <taxon>Nesterenkonia</taxon>
    </lineage>
</organism>
<dbReference type="EMBL" id="JADBEE010000001">
    <property type="protein sequence ID" value="MBE1513711.1"/>
    <property type="molecule type" value="Genomic_DNA"/>
</dbReference>
<accession>A0ABR9J3Z8</accession>
<comment type="similarity">
    <text evidence="3">Belongs to the arginase family.</text>
</comment>